<proteinExistence type="inferred from homology"/>
<dbReference type="KEGG" id="mcha:111024017"/>
<dbReference type="AlphaFoldDB" id="A0A6J1DU30"/>
<evidence type="ECO:0000313" key="3">
    <source>
        <dbReference type="Proteomes" id="UP000504603"/>
    </source>
</evidence>
<feature type="region of interest" description="Disordered" evidence="2">
    <location>
        <begin position="1"/>
        <end position="30"/>
    </location>
</feature>
<dbReference type="Pfam" id="PF04525">
    <property type="entry name" value="LOR"/>
    <property type="match status" value="1"/>
</dbReference>
<sequence>MTKVFPNAVSSSSSSSSSSTPSSSSSSSSSDYIDQTVLTVWKKSMLLNCDGFTVFNATGNLVYRVDNYIAGNKGEILLMDAAGNPVFTIRRKRLRLALADSWVVYEGETGVNPRFSARKNVLNRLKSKRLARVEVEGSSGMGMGMYDIEGCYGKRCCAVYDEKRRLVAEIKRKEAAGGMIFGMDVFRLLVHPQIDTAIAMALLILLDQMFGSSSYPSF</sequence>
<dbReference type="InterPro" id="IPR007612">
    <property type="entry name" value="LOR"/>
</dbReference>
<evidence type="ECO:0000256" key="1">
    <source>
        <dbReference type="ARBA" id="ARBA00005437"/>
    </source>
</evidence>
<evidence type="ECO:0000313" key="4">
    <source>
        <dbReference type="RefSeq" id="XP_022157267.1"/>
    </source>
</evidence>
<dbReference type="OrthoDB" id="748129at2759"/>
<comment type="similarity">
    <text evidence="1">Belongs to the LOR family.</text>
</comment>
<dbReference type="Proteomes" id="UP000504603">
    <property type="component" value="Unplaced"/>
</dbReference>
<feature type="compositionally biased region" description="Low complexity" evidence="2">
    <location>
        <begin position="10"/>
        <end position="30"/>
    </location>
</feature>
<dbReference type="Gene3D" id="2.40.160.200">
    <property type="entry name" value="LURP1-related"/>
    <property type="match status" value="1"/>
</dbReference>
<reference evidence="4" key="1">
    <citation type="submission" date="2025-08" db="UniProtKB">
        <authorList>
            <consortium name="RefSeq"/>
        </authorList>
    </citation>
    <scope>IDENTIFICATION</scope>
    <source>
        <strain evidence="4">OHB3-1</strain>
    </source>
</reference>
<dbReference type="InterPro" id="IPR038595">
    <property type="entry name" value="LOR_sf"/>
</dbReference>
<keyword evidence="3" id="KW-1185">Reference proteome</keyword>
<dbReference type="RefSeq" id="XP_022157267.1">
    <property type="nucleotide sequence ID" value="XM_022301575.1"/>
</dbReference>
<dbReference type="GeneID" id="111024017"/>
<dbReference type="InterPro" id="IPR025659">
    <property type="entry name" value="Tubby-like_C"/>
</dbReference>
<dbReference type="PANTHER" id="PTHR31087">
    <property type="match status" value="1"/>
</dbReference>
<gene>
    <name evidence="4" type="primary">LOC111024017</name>
</gene>
<protein>
    <submittedName>
        <fullName evidence="4">Protein LURP-one-related 8</fullName>
    </submittedName>
</protein>
<dbReference type="SUPFAM" id="SSF54518">
    <property type="entry name" value="Tubby C-terminal domain-like"/>
    <property type="match status" value="1"/>
</dbReference>
<organism evidence="3 4">
    <name type="scientific">Momordica charantia</name>
    <name type="common">Bitter gourd</name>
    <name type="synonym">Balsam pear</name>
    <dbReference type="NCBI Taxonomy" id="3673"/>
    <lineage>
        <taxon>Eukaryota</taxon>
        <taxon>Viridiplantae</taxon>
        <taxon>Streptophyta</taxon>
        <taxon>Embryophyta</taxon>
        <taxon>Tracheophyta</taxon>
        <taxon>Spermatophyta</taxon>
        <taxon>Magnoliopsida</taxon>
        <taxon>eudicotyledons</taxon>
        <taxon>Gunneridae</taxon>
        <taxon>Pentapetalae</taxon>
        <taxon>rosids</taxon>
        <taxon>fabids</taxon>
        <taxon>Cucurbitales</taxon>
        <taxon>Cucurbitaceae</taxon>
        <taxon>Momordiceae</taxon>
        <taxon>Momordica</taxon>
    </lineage>
</organism>
<accession>A0A6J1DU30</accession>
<evidence type="ECO:0000256" key="2">
    <source>
        <dbReference type="SAM" id="MobiDB-lite"/>
    </source>
</evidence>
<name>A0A6J1DU30_MOMCH</name>
<dbReference type="PANTHER" id="PTHR31087:SF22">
    <property type="entry name" value="PROTEIN LURP-ONE-RELATED 8"/>
    <property type="match status" value="1"/>
</dbReference>